<keyword evidence="2 7" id="KW-0808">Transferase</keyword>
<dbReference type="Pfam" id="PF00483">
    <property type="entry name" value="NTP_transferase"/>
    <property type="match status" value="1"/>
</dbReference>
<dbReference type="RefSeq" id="WP_171200061.1">
    <property type="nucleotide sequence ID" value="NZ_JABEND010000006.1"/>
</dbReference>
<evidence type="ECO:0000256" key="2">
    <source>
        <dbReference type="ARBA" id="ARBA00022679"/>
    </source>
</evidence>
<evidence type="ECO:0000259" key="5">
    <source>
        <dbReference type="Pfam" id="PF00483"/>
    </source>
</evidence>
<dbReference type="Proteomes" id="UP000562984">
    <property type="component" value="Unassembled WGS sequence"/>
</dbReference>
<feature type="domain" description="Nucleotidyl transferase" evidence="5">
    <location>
        <begin position="11"/>
        <end position="274"/>
    </location>
</feature>
<evidence type="ECO:0000256" key="4">
    <source>
        <dbReference type="ARBA" id="ARBA00023056"/>
    </source>
</evidence>
<comment type="caution">
    <text evidence="7">The sequence shown here is derived from an EMBL/GenBank/DDBJ whole genome shotgun (WGS) entry which is preliminary data.</text>
</comment>
<evidence type="ECO:0000256" key="1">
    <source>
        <dbReference type="ARBA" id="ARBA00010443"/>
    </source>
</evidence>
<evidence type="ECO:0000313" key="8">
    <source>
        <dbReference type="Proteomes" id="UP000562984"/>
    </source>
</evidence>
<name>A0A849AB46_9ACTN</name>
<evidence type="ECO:0000313" key="7">
    <source>
        <dbReference type="EMBL" id="NNG36361.1"/>
    </source>
</evidence>
<reference evidence="7 8" key="1">
    <citation type="submission" date="2020-05" db="EMBL/GenBank/DDBJ databases">
        <title>Nakamurella sp. DB0629 isolated from air conditioner.</title>
        <authorList>
            <person name="Kim D.H."/>
            <person name="Kim D.-U."/>
        </authorList>
    </citation>
    <scope>NUCLEOTIDE SEQUENCE [LARGE SCALE GENOMIC DNA]</scope>
    <source>
        <strain evidence="7 8">DB0629</strain>
    </source>
</reference>
<dbReference type="InterPro" id="IPR056818">
    <property type="entry name" value="GlmU/GlgC-like_hexapep"/>
</dbReference>
<gene>
    <name evidence="7" type="ORF">HKD39_11685</name>
</gene>
<sequence length="411" mass="44498">MKRSSRPRILALIQAGGKGSRLDVLTRERPKPALPFAGTYHLIDFPLSNLRNSGVEDVWLSVQYLGQPLAELVAGGKPWDLDRHHGGFQLLMPQEGGGAPAEDGFASGNAEDLFAQRDRIREHDPDVVLVLSSDHVYSLDYRDVVAQHLANDADCTIVTTQIGIDEAHNHATVQSNKSGKVTKFAYKPEKPRTGTIATEVFCYSPEPLLQTLEELHRDLAGRPEPDPEGLGDFGDRLIPALLKRGKVFSYKLPGYWRDLGRPETYLAAHHDLLQEDLDIFNDSDWPIRTNQPQLLPAQVHGGAKISGSLLSPGCVVHGTVTNSVLGPGVTVAAGAVVADSVLNSGVTVDSGARVHWSVIDDGTRLGGNATVGRKHRGSDRLDPDLITLVGRDCRIDGDVERGARVEPGSVL</sequence>
<evidence type="ECO:0000259" key="6">
    <source>
        <dbReference type="Pfam" id="PF24894"/>
    </source>
</evidence>
<proteinExistence type="inferred from homology"/>
<organism evidence="7 8">
    <name type="scientific">Nakamurella aerolata</name>
    <dbReference type="NCBI Taxonomy" id="1656892"/>
    <lineage>
        <taxon>Bacteria</taxon>
        <taxon>Bacillati</taxon>
        <taxon>Actinomycetota</taxon>
        <taxon>Actinomycetes</taxon>
        <taxon>Nakamurellales</taxon>
        <taxon>Nakamurellaceae</taxon>
        <taxon>Nakamurella</taxon>
    </lineage>
</organism>
<protein>
    <submittedName>
        <fullName evidence="7">NTP transferase domain-containing protein</fullName>
    </submittedName>
</protein>
<comment type="similarity">
    <text evidence="1">Belongs to the bacterial/plant glucose-1-phosphate adenylyltransferase family.</text>
</comment>
<dbReference type="SUPFAM" id="SSF51161">
    <property type="entry name" value="Trimeric LpxA-like enzymes"/>
    <property type="match status" value="1"/>
</dbReference>
<dbReference type="CDD" id="cd02508">
    <property type="entry name" value="ADP_Glucose_PP"/>
    <property type="match status" value="1"/>
</dbReference>
<dbReference type="PANTHER" id="PTHR43523:SF2">
    <property type="entry name" value="GLUCOSE-1-PHOSPHATE ADENYLYLTRANSFERASE"/>
    <property type="match status" value="1"/>
</dbReference>
<dbReference type="InterPro" id="IPR011004">
    <property type="entry name" value="Trimer_LpxA-like_sf"/>
</dbReference>
<dbReference type="Gene3D" id="2.160.10.10">
    <property type="entry name" value="Hexapeptide repeat proteins"/>
    <property type="match status" value="1"/>
</dbReference>
<keyword evidence="8" id="KW-1185">Reference proteome</keyword>
<dbReference type="Pfam" id="PF24894">
    <property type="entry name" value="Hexapep_GlmU"/>
    <property type="match status" value="1"/>
</dbReference>
<keyword evidence="4" id="KW-0320">Glycogen biosynthesis</keyword>
<dbReference type="InterPro" id="IPR011831">
    <property type="entry name" value="ADP-Glc_PPase"/>
</dbReference>
<evidence type="ECO:0000256" key="3">
    <source>
        <dbReference type="ARBA" id="ARBA00022695"/>
    </source>
</evidence>
<dbReference type="SUPFAM" id="SSF53448">
    <property type="entry name" value="Nucleotide-diphospho-sugar transferases"/>
    <property type="match status" value="1"/>
</dbReference>
<dbReference type="InterPro" id="IPR005835">
    <property type="entry name" value="NTP_transferase_dom"/>
</dbReference>
<dbReference type="GO" id="GO:0005978">
    <property type="term" value="P:glycogen biosynthetic process"/>
    <property type="evidence" value="ECO:0007669"/>
    <property type="project" value="UniProtKB-KW"/>
</dbReference>
<dbReference type="PANTHER" id="PTHR43523">
    <property type="entry name" value="GLUCOSE-1-PHOSPHATE ADENYLYLTRANSFERASE-RELATED"/>
    <property type="match status" value="1"/>
</dbReference>
<keyword evidence="3" id="KW-0548">Nucleotidyltransferase</keyword>
<feature type="domain" description="Glucose-1-phosphate adenylyltransferase/Bifunctional protein GlmU-like C-terminal hexapeptide" evidence="6">
    <location>
        <begin position="304"/>
        <end position="375"/>
    </location>
</feature>
<dbReference type="AlphaFoldDB" id="A0A849AB46"/>
<dbReference type="InterPro" id="IPR029044">
    <property type="entry name" value="Nucleotide-diphossugar_trans"/>
</dbReference>
<accession>A0A849AB46</accession>
<dbReference type="EMBL" id="JABEND010000006">
    <property type="protein sequence ID" value="NNG36361.1"/>
    <property type="molecule type" value="Genomic_DNA"/>
</dbReference>
<dbReference type="Gene3D" id="3.90.550.10">
    <property type="entry name" value="Spore Coat Polysaccharide Biosynthesis Protein SpsA, Chain A"/>
    <property type="match status" value="1"/>
</dbReference>
<dbReference type="GO" id="GO:0008878">
    <property type="term" value="F:glucose-1-phosphate adenylyltransferase activity"/>
    <property type="evidence" value="ECO:0007669"/>
    <property type="project" value="InterPro"/>
</dbReference>